<keyword evidence="2" id="KW-1185">Reference proteome</keyword>
<organism evidence="1 2">
    <name type="scientific">Candida albicans (strain WO-1)</name>
    <name type="common">Yeast</name>
    <dbReference type="NCBI Taxonomy" id="294748"/>
    <lineage>
        <taxon>Eukaryota</taxon>
        <taxon>Fungi</taxon>
        <taxon>Dikarya</taxon>
        <taxon>Ascomycota</taxon>
        <taxon>Saccharomycotina</taxon>
        <taxon>Pichiomycetes</taxon>
        <taxon>Debaryomycetaceae</taxon>
        <taxon>Candida/Lodderomyces clade</taxon>
        <taxon>Candida</taxon>
    </lineage>
</organism>
<proteinExistence type="predicted"/>
<dbReference type="HOGENOM" id="CLU_2236266_0_0_1"/>
<dbReference type="AlphaFoldDB" id="C4YPE5"/>
<accession>C4YPE5</accession>
<protein>
    <submittedName>
        <fullName evidence="1">Uncharacterized protein</fullName>
    </submittedName>
</protein>
<sequence length="105" mass="10934">MSAHATTSSPLLSCIDTYCAVSPLPTSNPGTLSWIVFPAASLPTRETNLVSSQTYPLALAILYPTPPIEFVTVPIFESPILVLGPSLAIVSSATDPTTKTDASLS</sequence>
<dbReference type="Proteomes" id="UP000001429">
    <property type="component" value="Chromosome 3"/>
</dbReference>
<gene>
    <name evidence="1" type="ORF">CAWG_03098</name>
</gene>
<dbReference type="PaxDb" id="5476-C4YPE5"/>
<dbReference type="VEuPathDB" id="FungiDB:CAWG_03098"/>
<name>C4YPE5_CANAW</name>
<evidence type="ECO:0000313" key="2">
    <source>
        <dbReference type="Proteomes" id="UP000001429"/>
    </source>
</evidence>
<evidence type="ECO:0000313" key="1">
    <source>
        <dbReference type="EMBL" id="EEQ44805.1"/>
    </source>
</evidence>
<dbReference type="EMBL" id="CM000310">
    <property type="protein sequence ID" value="EEQ44805.1"/>
    <property type="molecule type" value="Genomic_DNA"/>
</dbReference>
<reference evidence="1 2" key="1">
    <citation type="journal article" date="2009" name="Nature">
        <title>Evolution of pathogenicity and sexual reproduction in eight Candida genomes.</title>
        <authorList>
            <person name="Butler G."/>
            <person name="Rasmussen M.D."/>
            <person name="Lin M.F."/>
            <person name="Santos M.A."/>
            <person name="Sakthikumar S."/>
            <person name="Munro C.A."/>
            <person name="Rheinbay E."/>
            <person name="Grabherr M."/>
            <person name="Forche A."/>
            <person name="Reedy J.L."/>
            <person name="Agrafioti I."/>
            <person name="Arnaud M.B."/>
            <person name="Bates S."/>
            <person name="Brown A.J."/>
            <person name="Brunke S."/>
            <person name="Costanzo M.C."/>
            <person name="Fitzpatrick D.A."/>
            <person name="de Groot P.W."/>
            <person name="Harris D."/>
            <person name="Hoyer L.L."/>
            <person name="Hube B."/>
            <person name="Klis F.M."/>
            <person name="Kodira C."/>
            <person name="Lennard N."/>
            <person name="Logue M.E."/>
            <person name="Martin R."/>
            <person name="Neiman A.M."/>
            <person name="Nikolaou E."/>
            <person name="Quail M.A."/>
            <person name="Quinn J."/>
            <person name="Santos M.C."/>
            <person name="Schmitzberger F.F."/>
            <person name="Sherlock G."/>
            <person name="Shah P."/>
            <person name="Silverstein K.A."/>
            <person name="Skrzypek M.S."/>
            <person name="Soll D."/>
            <person name="Staggs R."/>
            <person name="Stansfield I."/>
            <person name="Stumpf M.P."/>
            <person name="Sudbery P.E."/>
            <person name="Srikantha T."/>
            <person name="Zeng Q."/>
            <person name="Berman J."/>
            <person name="Berriman M."/>
            <person name="Heitman J."/>
            <person name="Gow N.A."/>
            <person name="Lorenz M.C."/>
            <person name="Birren B.W."/>
            <person name="Kellis M."/>
            <person name="Cuomo C.A."/>
        </authorList>
    </citation>
    <scope>NUCLEOTIDE SEQUENCE [LARGE SCALE GENOMIC DNA]</scope>
    <source>
        <strain evidence="1 2">WO-1</strain>
    </source>
</reference>